<proteinExistence type="predicted"/>
<organism evidence="1 2">
    <name type="scientific">Pseudocohnilembus persalinus</name>
    <name type="common">Ciliate</name>
    <dbReference type="NCBI Taxonomy" id="266149"/>
    <lineage>
        <taxon>Eukaryota</taxon>
        <taxon>Sar</taxon>
        <taxon>Alveolata</taxon>
        <taxon>Ciliophora</taxon>
        <taxon>Intramacronucleata</taxon>
        <taxon>Oligohymenophorea</taxon>
        <taxon>Scuticociliatia</taxon>
        <taxon>Philasterida</taxon>
        <taxon>Pseudocohnilembidae</taxon>
        <taxon>Pseudocohnilembus</taxon>
    </lineage>
</organism>
<dbReference type="InParanoid" id="A0A0V0Q998"/>
<reference evidence="1 2" key="1">
    <citation type="journal article" date="2015" name="Sci. Rep.">
        <title>Genome of the facultative scuticociliatosis pathogen Pseudocohnilembus persalinus provides insight into its virulence through horizontal gene transfer.</title>
        <authorList>
            <person name="Xiong J."/>
            <person name="Wang G."/>
            <person name="Cheng J."/>
            <person name="Tian M."/>
            <person name="Pan X."/>
            <person name="Warren A."/>
            <person name="Jiang C."/>
            <person name="Yuan D."/>
            <person name="Miao W."/>
        </authorList>
    </citation>
    <scope>NUCLEOTIDE SEQUENCE [LARGE SCALE GENOMIC DNA]</scope>
    <source>
        <strain evidence="1">36N120E</strain>
    </source>
</reference>
<gene>
    <name evidence="1" type="ORF">PPERSA_10589</name>
</gene>
<evidence type="ECO:0000313" key="2">
    <source>
        <dbReference type="Proteomes" id="UP000054937"/>
    </source>
</evidence>
<dbReference type="Proteomes" id="UP000054937">
    <property type="component" value="Unassembled WGS sequence"/>
</dbReference>
<protein>
    <submittedName>
        <fullName evidence="1">Uncharacterized protein</fullName>
    </submittedName>
</protein>
<dbReference type="EMBL" id="LDAU01000229">
    <property type="protein sequence ID" value="KRW98818.1"/>
    <property type="molecule type" value="Genomic_DNA"/>
</dbReference>
<accession>A0A0V0Q998</accession>
<dbReference type="AlphaFoldDB" id="A0A0V0Q998"/>
<comment type="caution">
    <text evidence="1">The sequence shown here is derived from an EMBL/GenBank/DDBJ whole genome shotgun (WGS) entry which is preliminary data.</text>
</comment>
<evidence type="ECO:0000313" key="1">
    <source>
        <dbReference type="EMBL" id="KRW98818.1"/>
    </source>
</evidence>
<name>A0A0V0Q998_PSEPJ</name>
<sequence length="301" mass="36081">MGSINLNNPCSILYENQGQTITQMNNLDMSDQFGLDYDINLNQDCFNEKSYNNNNYQFDQNLKNNSFGLGSQEKQSNFYSTDNNQQQQNNLNFDFEFNNVRNEREETDSQTVSRDSKLLKKKIYKKNYNKQQISNQRQKAQKQKLVGSDNSPEIQKIKKNFWKNLSRHFFYHLKHASVIIRKEVLEERFNLNKQQCEKFAKKYGTGKLKMNNKEEFLSLLFPVAISSKQQLIQQQQQNQQNCQETQLFKKILRILLLRFMRRDMFQHSTQVSRIQNWYLFFIQRHTLAKQVQGHCLKKLFF</sequence>
<keyword evidence="2" id="KW-1185">Reference proteome</keyword>